<dbReference type="Proteomes" id="UP001556367">
    <property type="component" value="Unassembled WGS sequence"/>
</dbReference>
<sequence>MEFSVQIPLPAIPDDLTVPQFLLDSQHPSRPRRPEGVPWLVEDASGRPIGLEEIKHRVSGLANAMSIRWSIQENDVVCIFSPNHVDYPVAIWATHKLGAIITPANPSYTIDELAHQLQTTKAALILVHPECIPTALAAARKSNISPTRIAQLSLPQASTNAEIVCVDDLIEFGVSRKPNFIERRLSPGESKTKLAFFNFSSGTTGKPKAVAISHYSVVANVIQMAVHLKLDEKDPKARSMSPGDVAIAVLPMFHIYGLVVNLHYILFSGMSLVVIPKFNFEKFLDSIVRHRMTHLLLVPPQIVLLCKHPAAKGIDFSHVKFCMSGAAPLSGDLVEQVVRLMPNARVGQGYGLTETCTSIAMFPPEQKVGTIGSAGRLIPGITARVVKADGSLASPGELGELVVKGPSMALGYSNNPKATKETFVNGWVHTGDEVMINDKCELYVLDRVKEIFKVKGFQVAPAELEGHLLKLNYVSDACVVSIMDDYSGELPLAYVVLDPAVKHKAKDPQQAARLKASIAKHVEVAKVRYKWLTGGIEFIDAIPKNPSGKILRRVLRDKARAERANAVPQAQAKL</sequence>
<dbReference type="Pfam" id="PF00501">
    <property type="entry name" value="AMP-binding"/>
    <property type="match status" value="1"/>
</dbReference>
<dbReference type="InterPro" id="IPR045851">
    <property type="entry name" value="AMP-bd_C_sf"/>
</dbReference>
<accession>A0ABR3J7D1</accession>
<dbReference type="PROSITE" id="PS00455">
    <property type="entry name" value="AMP_BINDING"/>
    <property type="match status" value="1"/>
</dbReference>
<dbReference type="PANTHER" id="PTHR24096">
    <property type="entry name" value="LONG-CHAIN-FATTY-ACID--COA LIGASE"/>
    <property type="match status" value="1"/>
</dbReference>
<feature type="domain" description="AMP-dependent synthetase/ligase" evidence="1">
    <location>
        <begin position="51"/>
        <end position="412"/>
    </location>
</feature>
<dbReference type="InterPro" id="IPR000873">
    <property type="entry name" value="AMP-dep_synth/lig_dom"/>
</dbReference>
<evidence type="ECO:0000259" key="1">
    <source>
        <dbReference type="Pfam" id="PF00501"/>
    </source>
</evidence>
<dbReference type="InterPro" id="IPR020845">
    <property type="entry name" value="AMP-binding_CS"/>
</dbReference>
<dbReference type="InterPro" id="IPR042099">
    <property type="entry name" value="ANL_N_sf"/>
</dbReference>
<dbReference type="InterPro" id="IPR025110">
    <property type="entry name" value="AMP-bd_C"/>
</dbReference>
<comment type="caution">
    <text evidence="3">The sequence shown here is derived from an EMBL/GenBank/DDBJ whole genome shotgun (WGS) entry which is preliminary data.</text>
</comment>
<protein>
    <recommendedName>
        <fullName evidence="5">4-coumarate--CoA ligase</fullName>
    </recommendedName>
</protein>
<reference evidence="4" key="1">
    <citation type="submission" date="2024-06" db="EMBL/GenBank/DDBJ databases">
        <title>Multi-omics analyses provide insights into the biosynthesis of the anticancer antibiotic pleurotin in Hohenbuehelia grisea.</title>
        <authorList>
            <person name="Weaver J.A."/>
            <person name="Alberti F."/>
        </authorList>
    </citation>
    <scope>NUCLEOTIDE SEQUENCE [LARGE SCALE GENOMIC DNA]</scope>
    <source>
        <strain evidence="4">T-177</strain>
    </source>
</reference>
<dbReference type="Gene3D" id="3.40.50.12780">
    <property type="entry name" value="N-terminal domain of ligase-like"/>
    <property type="match status" value="1"/>
</dbReference>
<proteinExistence type="predicted"/>
<name>A0ABR3J7D1_9AGAR</name>
<feature type="domain" description="AMP-binding enzyme C-terminal" evidence="2">
    <location>
        <begin position="463"/>
        <end position="549"/>
    </location>
</feature>
<dbReference type="SUPFAM" id="SSF56801">
    <property type="entry name" value="Acetyl-CoA synthetase-like"/>
    <property type="match status" value="1"/>
</dbReference>
<evidence type="ECO:0000313" key="4">
    <source>
        <dbReference type="Proteomes" id="UP001556367"/>
    </source>
</evidence>
<dbReference type="PANTHER" id="PTHR24096:SF422">
    <property type="entry name" value="BCDNA.GH02901"/>
    <property type="match status" value="1"/>
</dbReference>
<evidence type="ECO:0008006" key="5">
    <source>
        <dbReference type="Google" id="ProtNLM"/>
    </source>
</evidence>
<gene>
    <name evidence="3" type="ORF">HGRIS_008150</name>
</gene>
<dbReference type="Pfam" id="PF13193">
    <property type="entry name" value="AMP-binding_C"/>
    <property type="match status" value="1"/>
</dbReference>
<dbReference type="Gene3D" id="3.30.300.30">
    <property type="match status" value="1"/>
</dbReference>
<evidence type="ECO:0000259" key="2">
    <source>
        <dbReference type="Pfam" id="PF13193"/>
    </source>
</evidence>
<dbReference type="EMBL" id="JASNQZ010000011">
    <property type="protein sequence ID" value="KAL0951462.1"/>
    <property type="molecule type" value="Genomic_DNA"/>
</dbReference>
<organism evidence="3 4">
    <name type="scientific">Hohenbuehelia grisea</name>
    <dbReference type="NCBI Taxonomy" id="104357"/>
    <lineage>
        <taxon>Eukaryota</taxon>
        <taxon>Fungi</taxon>
        <taxon>Dikarya</taxon>
        <taxon>Basidiomycota</taxon>
        <taxon>Agaricomycotina</taxon>
        <taxon>Agaricomycetes</taxon>
        <taxon>Agaricomycetidae</taxon>
        <taxon>Agaricales</taxon>
        <taxon>Pleurotineae</taxon>
        <taxon>Pleurotaceae</taxon>
        <taxon>Hohenbuehelia</taxon>
    </lineage>
</organism>
<keyword evidence="4" id="KW-1185">Reference proteome</keyword>
<evidence type="ECO:0000313" key="3">
    <source>
        <dbReference type="EMBL" id="KAL0951462.1"/>
    </source>
</evidence>